<accession>A0A315W5G3</accession>
<gene>
    <name evidence="1" type="ORF">CCH79_00002579</name>
</gene>
<dbReference type="GO" id="GO:0035751">
    <property type="term" value="P:regulation of lysosomal lumen pH"/>
    <property type="evidence" value="ECO:0007669"/>
    <property type="project" value="TreeGrafter"/>
</dbReference>
<keyword evidence="2" id="KW-1185">Reference proteome</keyword>
<dbReference type="EMBL" id="NHOQ01000293">
    <property type="protein sequence ID" value="PWA31118.1"/>
    <property type="molecule type" value="Genomic_DNA"/>
</dbReference>
<evidence type="ECO:0000313" key="1">
    <source>
        <dbReference type="EMBL" id="PWA31118.1"/>
    </source>
</evidence>
<organism evidence="1 2">
    <name type="scientific">Gambusia affinis</name>
    <name type="common">Western mosquitofish</name>
    <name type="synonym">Heterandria affinis</name>
    <dbReference type="NCBI Taxonomy" id="33528"/>
    <lineage>
        <taxon>Eukaryota</taxon>
        <taxon>Metazoa</taxon>
        <taxon>Chordata</taxon>
        <taxon>Craniata</taxon>
        <taxon>Vertebrata</taxon>
        <taxon>Euteleostomi</taxon>
        <taxon>Actinopterygii</taxon>
        <taxon>Neopterygii</taxon>
        <taxon>Teleostei</taxon>
        <taxon>Neoteleostei</taxon>
        <taxon>Acanthomorphata</taxon>
        <taxon>Ovalentaria</taxon>
        <taxon>Atherinomorphae</taxon>
        <taxon>Cyprinodontiformes</taxon>
        <taxon>Poeciliidae</taxon>
        <taxon>Poeciliinae</taxon>
        <taxon>Gambusia</taxon>
    </lineage>
</organism>
<dbReference type="AlphaFoldDB" id="A0A315W5G3"/>
<dbReference type="Pfam" id="PF15133">
    <property type="entry name" value="TASL"/>
    <property type="match status" value="1"/>
</dbReference>
<comment type="caution">
    <text evidence="1">The sequence shown here is derived from an EMBL/GenBank/DDBJ whole genome shotgun (WGS) entry which is preliminary data.</text>
</comment>
<dbReference type="PANTHER" id="PTHR14889:SF3">
    <property type="entry name" value="TLR ADAPTER INTERACTING WITH SLC15A4 ON THE LYSOSOME"/>
    <property type="match status" value="1"/>
</dbReference>
<name>A0A315W5G3_GAMAF</name>
<protein>
    <submittedName>
        <fullName evidence="1">Uncharacterized protein</fullName>
    </submittedName>
</protein>
<proteinExistence type="predicted"/>
<dbReference type="PANTHER" id="PTHR14889">
    <property type="entry name" value="RCG36411"/>
    <property type="match status" value="1"/>
</dbReference>
<dbReference type="GO" id="GO:0034121">
    <property type="term" value="P:regulation of toll-like receptor signaling pathway"/>
    <property type="evidence" value="ECO:0007669"/>
    <property type="project" value="InterPro"/>
</dbReference>
<reference evidence="1 2" key="1">
    <citation type="journal article" date="2018" name="G3 (Bethesda)">
        <title>A High-Quality Reference Genome for the Invasive Mosquitofish Gambusia affinis Using a Chicago Library.</title>
        <authorList>
            <person name="Hoffberg S.L."/>
            <person name="Troendle N.J."/>
            <person name="Glenn T.C."/>
            <person name="Mahmud O."/>
            <person name="Louha S."/>
            <person name="Chalopin D."/>
            <person name="Bennetzen J.L."/>
            <person name="Mauricio R."/>
        </authorList>
    </citation>
    <scope>NUCLEOTIDE SEQUENCE [LARGE SCALE GENOMIC DNA]</scope>
    <source>
        <strain evidence="1">NE01/NJP1002.9</strain>
        <tissue evidence="1">Muscle</tissue>
    </source>
</reference>
<dbReference type="Proteomes" id="UP000250572">
    <property type="component" value="Unassembled WGS sequence"/>
</dbReference>
<dbReference type="InterPro" id="IPR027869">
    <property type="entry name" value="TASL"/>
</dbReference>
<evidence type="ECO:0000313" key="2">
    <source>
        <dbReference type="Proteomes" id="UP000250572"/>
    </source>
</evidence>
<sequence length="464" mass="51000">MLLSNTAAESVMLCEGRLLSMTYGEMEEMDSLHPPQTFYCAGGRPRTSLTPSTSDPAPLVSYSSLKETGDTKSLRASVDLYISPLSTSSHLQGVYLGRRISSDMEIPAQPHRDGGDTALLVPSFCQTIYENYSDLHIGGEQVLPLSANDADLRVCAEVKAVRPFLQSCDVPLAVEDSPPGQQGLPNLLRRGSYHWRQASGRDRSFLFQGHEGPFSNSLLNHYLEEKLLDLYQQYMMENMARQGVPGPDDGAICPLLGSELVLSSIDQITQQLSREGNLEAGLAKDMILSCLLRVASDLQSGEISTPCLQISTEASGEQLTETRFGRGLLESVFDQLPCFLSKQKARRRKLCLPSGALHSLSRVKSQGCKDTCLVFLLPSGLSIPGCREPAAEWLTLVQPEQTERDLEGQRSGRICALKELGNIIWLPGGLQHLNTPMPEISLTERNRKKVLDDQKLLKGDLARI</sequence>